<gene>
    <name evidence="1" type="ORF">MLD38_021664</name>
</gene>
<keyword evidence="2" id="KW-1185">Reference proteome</keyword>
<reference evidence="2" key="1">
    <citation type="journal article" date="2023" name="Front. Plant Sci.">
        <title>Chromosomal-level genome assembly of Melastoma candidum provides insights into trichome evolution.</title>
        <authorList>
            <person name="Zhong Y."/>
            <person name="Wu W."/>
            <person name="Sun C."/>
            <person name="Zou P."/>
            <person name="Liu Y."/>
            <person name="Dai S."/>
            <person name="Zhou R."/>
        </authorList>
    </citation>
    <scope>NUCLEOTIDE SEQUENCE [LARGE SCALE GENOMIC DNA]</scope>
</reference>
<evidence type="ECO:0000313" key="1">
    <source>
        <dbReference type="EMBL" id="KAI4365700.1"/>
    </source>
</evidence>
<dbReference type="EMBL" id="CM042885">
    <property type="protein sequence ID" value="KAI4365700.1"/>
    <property type="molecule type" value="Genomic_DNA"/>
</dbReference>
<accession>A0ACB9QH08</accession>
<sequence>MHMKLMKFLQRLSPRKLSTYPATPRRVLVTLTVFVTARLLAGGERTLPAKEHAAHGHVPAPASNRVCLPPRALPVNKVNP</sequence>
<comment type="caution">
    <text evidence="1">The sequence shown here is derived from an EMBL/GenBank/DDBJ whole genome shotgun (WGS) entry which is preliminary data.</text>
</comment>
<proteinExistence type="predicted"/>
<dbReference type="Proteomes" id="UP001057402">
    <property type="component" value="Chromosome 6"/>
</dbReference>
<protein>
    <submittedName>
        <fullName evidence="1">Uncharacterized protein</fullName>
    </submittedName>
</protein>
<evidence type="ECO:0000313" key="2">
    <source>
        <dbReference type="Proteomes" id="UP001057402"/>
    </source>
</evidence>
<name>A0ACB9QH08_9MYRT</name>
<organism evidence="1 2">
    <name type="scientific">Melastoma candidum</name>
    <dbReference type="NCBI Taxonomy" id="119954"/>
    <lineage>
        <taxon>Eukaryota</taxon>
        <taxon>Viridiplantae</taxon>
        <taxon>Streptophyta</taxon>
        <taxon>Embryophyta</taxon>
        <taxon>Tracheophyta</taxon>
        <taxon>Spermatophyta</taxon>
        <taxon>Magnoliopsida</taxon>
        <taxon>eudicotyledons</taxon>
        <taxon>Gunneridae</taxon>
        <taxon>Pentapetalae</taxon>
        <taxon>rosids</taxon>
        <taxon>malvids</taxon>
        <taxon>Myrtales</taxon>
        <taxon>Melastomataceae</taxon>
        <taxon>Melastomatoideae</taxon>
        <taxon>Melastomateae</taxon>
        <taxon>Melastoma</taxon>
    </lineage>
</organism>